<keyword evidence="3" id="KW-0274">FAD</keyword>
<dbReference type="InterPro" id="IPR016169">
    <property type="entry name" value="FAD-bd_PCMH_sub2"/>
</dbReference>
<keyword evidence="4" id="KW-0560">Oxidoreductase</keyword>
<evidence type="ECO:0000313" key="7">
    <source>
        <dbReference type="EMBL" id="KAF2444585.1"/>
    </source>
</evidence>
<evidence type="ECO:0000256" key="4">
    <source>
        <dbReference type="ARBA" id="ARBA00023002"/>
    </source>
</evidence>
<dbReference type="EMBL" id="MU001501">
    <property type="protein sequence ID" value="KAF2444585.1"/>
    <property type="molecule type" value="Genomic_DNA"/>
</dbReference>
<evidence type="ECO:0000313" key="8">
    <source>
        <dbReference type="Proteomes" id="UP000799764"/>
    </source>
</evidence>
<sequence length="448" mass="48467">LENWSKAAQLWPSCVFEPANKEDVSGGLAIVVKYNTKFAVRGGGHMPVPGAANIDNGVLFSLTNLNAMQLTQDRTVAQIGPGLRWLEVYRWINSLGLGVVGGRFAPVGVSGLLLGGGISFFGSRYGWASNNIANVEIVLANSTIVNANAHKNSDLFWALKGGSSNFGIVTRWDLKTFPLGQIYGGQSSYEGRHLSEIMDAAASYSVIGGGSDDIDSAITPSIQVIPATGAINPLVIGYRVGSDANPAAFANFSRIPTLTTTNGIHDTLASALGATIATGDRNQRQLFMAIGTKAGPQSVRLTNETFWETLKETPELANVQNLTLTMSPQLLSKRFLETARASGGDAMDFEPGNQGILMNLLGSAWDREEDDALVYKYTHYFLDTLVKKSKTKGLYYPVVYINDADISEKPFKTYGKNGSSLKKLKQIRDRYDPKHVFQKLLPGGFKLD</sequence>
<dbReference type="PANTHER" id="PTHR42973:SF53">
    <property type="entry name" value="FAD-BINDING PCMH-TYPE DOMAIN-CONTAINING PROTEIN-RELATED"/>
    <property type="match status" value="1"/>
</dbReference>
<dbReference type="InterPro" id="IPR012951">
    <property type="entry name" value="BBE"/>
</dbReference>
<evidence type="ECO:0000256" key="2">
    <source>
        <dbReference type="ARBA" id="ARBA00022630"/>
    </source>
</evidence>
<dbReference type="Gene3D" id="3.30.465.10">
    <property type="match status" value="1"/>
</dbReference>
<dbReference type="Pfam" id="PF01565">
    <property type="entry name" value="FAD_binding_4"/>
    <property type="match status" value="1"/>
</dbReference>
<evidence type="ECO:0000256" key="1">
    <source>
        <dbReference type="ARBA" id="ARBA00005466"/>
    </source>
</evidence>
<keyword evidence="8" id="KW-1185">Reference proteome</keyword>
<protein>
    <submittedName>
        <fullName evidence="7">FAD-binding domain-containing protein</fullName>
    </submittedName>
</protein>
<dbReference type="GO" id="GO:0016491">
    <property type="term" value="F:oxidoreductase activity"/>
    <property type="evidence" value="ECO:0007669"/>
    <property type="project" value="UniProtKB-KW"/>
</dbReference>
<feature type="non-terminal residue" evidence="7">
    <location>
        <position position="1"/>
    </location>
</feature>
<name>A0A9P4PIB8_9PLEO</name>
<dbReference type="OrthoDB" id="2151789at2759"/>
<proteinExistence type="inferred from homology"/>
<dbReference type="Proteomes" id="UP000799764">
    <property type="component" value="Unassembled WGS sequence"/>
</dbReference>
<comment type="similarity">
    <text evidence="1">Belongs to the oxygen-dependent FAD-linked oxidoreductase family.</text>
</comment>
<gene>
    <name evidence="7" type="ORF">P171DRAFT_360433</name>
</gene>
<accession>A0A9P4PIB8</accession>
<dbReference type="GO" id="GO:0050660">
    <property type="term" value="F:flavin adenine dinucleotide binding"/>
    <property type="evidence" value="ECO:0007669"/>
    <property type="project" value="InterPro"/>
</dbReference>
<feature type="domain" description="Berberine/berberine-like" evidence="6">
    <location>
        <begin position="399"/>
        <end position="438"/>
    </location>
</feature>
<reference evidence="7" key="1">
    <citation type="journal article" date="2020" name="Stud. Mycol.">
        <title>101 Dothideomycetes genomes: a test case for predicting lifestyles and emergence of pathogens.</title>
        <authorList>
            <person name="Haridas S."/>
            <person name="Albert R."/>
            <person name="Binder M."/>
            <person name="Bloem J."/>
            <person name="Labutti K."/>
            <person name="Salamov A."/>
            <person name="Andreopoulos B."/>
            <person name="Baker S."/>
            <person name="Barry K."/>
            <person name="Bills G."/>
            <person name="Bluhm B."/>
            <person name="Cannon C."/>
            <person name="Castanera R."/>
            <person name="Culley D."/>
            <person name="Daum C."/>
            <person name="Ezra D."/>
            <person name="Gonzalez J."/>
            <person name="Henrissat B."/>
            <person name="Kuo A."/>
            <person name="Liang C."/>
            <person name="Lipzen A."/>
            <person name="Lutzoni F."/>
            <person name="Magnuson J."/>
            <person name="Mondo S."/>
            <person name="Nolan M."/>
            <person name="Ohm R."/>
            <person name="Pangilinan J."/>
            <person name="Park H.-J."/>
            <person name="Ramirez L."/>
            <person name="Alfaro M."/>
            <person name="Sun H."/>
            <person name="Tritt A."/>
            <person name="Yoshinaga Y."/>
            <person name="Zwiers L.-H."/>
            <person name="Turgeon B."/>
            <person name="Goodwin S."/>
            <person name="Spatafora J."/>
            <person name="Crous P."/>
            <person name="Grigoriev I."/>
        </authorList>
    </citation>
    <scope>NUCLEOTIDE SEQUENCE</scope>
    <source>
        <strain evidence="7">CBS 690.94</strain>
    </source>
</reference>
<dbReference type="InterPro" id="IPR050416">
    <property type="entry name" value="FAD-linked_Oxidoreductase"/>
</dbReference>
<feature type="domain" description="FAD linked oxidase N-terminal" evidence="5">
    <location>
        <begin position="12"/>
        <end position="147"/>
    </location>
</feature>
<dbReference type="AlphaFoldDB" id="A0A9P4PIB8"/>
<evidence type="ECO:0000259" key="5">
    <source>
        <dbReference type="Pfam" id="PF01565"/>
    </source>
</evidence>
<dbReference type="InterPro" id="IPR006094">
    <property type="entry name" value="Oxid_FAD_bind_N"/>
</dbReference>
<keyword evidence="2" id="KW-0285">Flavoprotein</keyword>
<comment type="caution">
    <text evidence="7">The sequence shown here is derived from an EMBL/GenBank/DDBJ whole genome shotgun (WGS) entry which is preliminary data.</text>
</comment>
<evidence type="ECO:0000259" key="6">
    <source>
        <dbReference type="Pfam" id="PF08031"/>
    </source>
</evidence>
<dbReference type="PANTHER" id="PTHR42973">
    <property type="entry name" value="BINDING OXIDOREDUCTASE, PUTATIVE (AFU_ORTHOLOGUE AFUA_1G17690)-RELATED"/>
    <property type="match status" value="1"/>
</dbReference>
<organism evidence="7 8">
    <name type="scientific">Karstenula rhodostoma CBS 690.94</name>
    <dbReference type="NCBI Taxonomy" id="1392251"/>
    <lineage>
        <taxon>Eukaryota</taxon>
        <taxon>Fungi</taxon>
        <taxon>Dikarya</taxon>
        <taxon>Ascomycota</taxon>
        <taxon>Pezizomycotina</taxon>
        <taxon>Dothideomycetes</taxon>
        <taxon>Pleosporomycetidae</taxon>
        <taxon>Pleosporales</taxon>
        <taxon>Massarineae</taxon>
        <taxon>Didymosphaeriaceae</taxon>
        <taxon>Karstenula</taxon>
    </lineage>
</organism>
<evidence type="ECO:0000256" key="3">
    <source>
        <dbReference type="ARBA" id="ARBA00022827"/>
    </source>
</evidence>
<dbReference type="SUPFAM" id="SSF56176">
    <property type="entry name" value="FAD-binding/transporter-associated domain-like"/>
    <property type="match status" value="1"/>
</dbReference>
<dbReference type="Pfam" id="PF08031">
    <property type="entry name" value="BBE"/>
    <property type="match status" value="1"/>
</dbReference>
<dbReference type="InterPro" id="IPR036318">
    <property type="entry name" value="FAD-bd_PCMH-like_sf"/>
</dbReference>